<dbReference type="OrthoDB" id="424974at2759"/>
<comment type="caution">
    <text evidence="6">The sequence shown here is derived from an EMBL/GenBank/DDBJ whole genome shotgun (WGS) entry which is preliminary data.</text>
</comment>
<dbReference type="GO" id="GO:0000435">
    <property type="term" value="P:positive regulation of transcription from RNA polymerase II promoter by galactose"/>
    <property type="evidence" value="ECO:0007669"/>
    <property type="project" value="TreeGrafter"/>
</dbReference>
<protein>
    <recommendedName>
        <fullName evidence="5">Xylanolytic transcriptional activator regulatory domain-containing protein</fullName>
    </recommendedName>
</protein>
<evidence type="ECO:0000256" key="1">
    <source>
        <dbReference type="ARBA" id="ARBA00023015"/>
    </source>
</evidence>
<evidence type="ECO:0000256" key="2">
    <source>
        <dbReference type="ARBA" id="ARBA00023163"/>
    </source>
</evidence>
<dbReference type="CDD" id="cd12148">
    <property type="entry name" value="fungal_TF_MHR"/>
    <property type="match status" value="1"/>
</dbReference>
<dbReference type="PANTHER" id="PTHR47424:SF4">
    <property type="entry name" value="ZN(II)2CYS6 TRANSCRIPTION FACTOR (EUROFUNG)"/>
    <property type="match status" value="1"/>
</dbReference>
<reference evidence="6" key="1">
    <citation type="journal article" date="2012" name="Mol. Plant Microbe Interact.">
        <title>A highly conserved effector in Fusarium oxysporum is required for full virulence on Arabidopsis.</title>
        <authorList>
            <person name="Thatcher L.F."/>
            <person name="Gardiner D.M."/>
            <person name="Kazan K."/>
            <person name="Manners J."/>
        </authorList>
    </citation>
    <scope>NUCLEOTIDE SEQUENCE [LARGE SCALE GENOMIC DNA]</scope>
    <source>
        <strain evidence="6">Fo5176</strain>
    </source>
</reference>
<feature type="domain" description="Xylanolytic transcriptional activator regulatory" evidence="5">
    <location>
        <begin position="295"/>
        <end position="370"/>
    </location>
</feature>
<dbReference type="GO" id="GO:0000981">
    <property type="term" value="F:DNA-binding transcription factor activity, RNA polymerase II-specific"/>
    <property type="evidence" value="ECO:0007669"/>
    <property type="project" value="TreeGrafter"/>
</dbReference>
<feature type="region of interest" description="Disordered" evidence="4">
    <location>
        <begin position="48"/>
        <end position="96"/>
    </location>
</feature>
<dbReference type="GO" id="GO:0008270">
    <property type="term" value="F:zinc ion binding"/>
    <property type="evidence" value="ECO:0007669"/>
    <property type="project" value="InterPro"/>
</dbReference>
<keyword evidence="3" id="KW-0539">Nucleus</keyword>
<feature type="compositionally biased region" description="Low complexity" evidence="4">
    <location>
        <begin position="75"/>
        <end position="86"/>
    </location>
</feature>
<dbReference type="AlphaFoldDB" id="F9FT18"/>
<dbReference type="PANTHER" id="PTHR47424">
    <property type="entry name" value="REGULATORY PROTEIN GAL4"/>
    <property type="match status" value="1"/>
</dbReference>
<keyword evidence="1" id="KW-0805">Transcription regulation</keyword>
<feature type="compositionally biased region" description="Polar residues" evidence="4">
    <location>
        <begin position="55"/>
        <end position="74"/>
    </location>
</feature>
<organism evidence="6">
    <name type="scientific">Fusarium oxysporum (strain Fo5176)</name>
    <name type="common">Fusarium vascular wilt</name>
    <dbReference type="NCBI Taxonomy" id="660025"/>
    <lineage>
        <taxon>Eukaryota</taxon>
        <taxon>Fungi</taxon>
        <taxon>Dikarya</taxon>
        <taxon>Ascomycota</taxon>
        <taxon>Pezizomycotina</taxon>
        <taxon>Sordariomycetes</taxon>
        <taxon>Hypocreomycetidae</taxon>
        <taxon>Hypocreales</taxon>
        <taxon>Nectriaceae</taxon>
        <taxon>Fusarium</taxon>
        <taxon>Fusarium oxysporum species complex</taxon>
    </lineage>
</organism>
<dbReference type="Pfam" id="PF04082">
    <property type="entry name" value="Fungal_trans"/>
    <property type="match status" value="1"/>
</dbReference>
<evidence type="ECO:0000259" key="5">
    <source>
        <dbReference type="SMART" id="SM00906"/>
    </source>
</evidence>
<dbReference type="GO" id="GO:0000978">
    <property type="term" value="F:RNA polymerase II cis-regulatory region sequence-specific DNA binding"/>
    <property type="evidence" value="ECO:0007669"/>
    <property type="project" value="TreeGrafter"/>
</dbReference>
<proteinExistence type="predicted"/>
<dbReference type="GO" id="GO:0005634">
    <property type="term" value="C:nucleus"/>
    <property type="evidence" value="ECO:0007669"/>
    <property type="project" value="TreeGrafter"/>
</dbReference>
<dbReference type="GO" id="GO:0006351">
    <property type="term" value="P:DNA-templated transcription"/>
    <property type="evidence" value="ECO:0007669"/>
    <property type="project" value="InterPro"/>
</dbReference>
<evidence type="ECO:0000256" key="4">
    <source>
        <dbReference type="SAM" id="MobiDB-lite"/>
    </source>
</evidence>
<sequence length="656" mass="72254">MQRDPHATLASFEATRIAPTVKTRPLDGGSTLYCRSVLPRNRLNAARTVDRRPSGQASTCSPFSTMTDASISSATPTLPLTTGTLPSKATGNTPQSADAMTGIGKNPLASMEFFGDSSAVSFTTQINSAVNARLGQNQTPSTSEAANDDDEVNVTAALEAASTSSSDCIDLLAFALPPRNFSDQLLQDYYDLVWVILPTHDWAIFRQDYNAVWAGGETKIPVRPLHCMINMALALGSQFSQAVEPGKRRELGQTFWKRALVLFDPRIQERASLEGVQCLLLMGLFLQSTHQSHQCWMVVGSAVRLAQSLGLHLSGTTTLTKNVRDMEMLRRTWHGCVFMDRIMSMTFGRPSMIANWLYDAVPPPSMIDDEFLDTQSKPSAVRPDGGGTPTIAFFIKSVELYSIVNDCLLELYMQQPQNAGESVGHIASVLQFDDRYLHARIVVLRPILTESCLKRVRSDDTRQSAPVDQCLSDNLIDQCSNVCFESAYEIIRIIYTNLDFETVTGPVPAWWFAVLFVYTAATVLLAERFRQLTSNGSIMEPWSAEPTWNQAIQLLKAYSKVGESAERCVVALEILLAKIQGCRGSSRAPAEAVTREVSQSMFIDDGQNTAVINGANQGFLILKVYGTGVNWFRSTTFNGLWWIQVKAPASYKDGND</sequence>
<feature type="compositionally biased region" description="Polar residues" evidence="4">
    <location>
        <begin position="87"/>
        <end position="96"/>
    </location>
</feature>
<dbReference type="STRING" id="660025.F9FT18"/>
<evidence type="ECO:0000313" key="6">
    <source>
        <dbReference type="EMBL" id="EGU79940.1"/>
    </source>
</evidence>
<accession>F9FT18</accession>
<gene>
    <name evidence="6" type="ORF">FOXB_09549</name>
</gene>
<evidence type="ECO:0000256" key="3">
    <source>
        <dbReference type="ARBA" id="ARBA00023242"/>
    </source>
</evidence>
<name>F9FT18_FUSOF</name>
<keyword evidence="2" id="KW-0804">Transcription</keyword>
<dbReference type="InterPro" id="IPR007219">
    <property type="entry name" value="XnlR_reg_dom"/>
</dbReference>
<dbReference type="EMBL" id="AFQF01002585">
    <property type="protein sequence ID" value="EGU79940.1"/>
    <property type="molecule type" value="Genomic_DNA"/>
</dbReference>
<dbReference type="SMART" id="SM00906">
    <property type="entry name" value="Fungal_trans"/>
    <property type="match status" value="1"/>
</dbReference>
<dbReference type="InterPro" id="IPR051127">
    <property type="entry name" value="Fungal_SecMet_Regulators"/>
</dbReference>